<sequence>MNDSSYFIVANKISENMRAPALLKEDHPKLYRMLDHIYGGSEV</sequence>
<name>A0A5D4H7G0_9SPHI</name>
<evidence type="ECO:0000313" key="2">
    <source>
        <dbReference type="Proteomes" id="UP000322362"/>
    </source>
</evidence>
<evidence type="ECO:0000313" key="1">
    <source>
        <dbReference type="EMBL" id="TYR36222.1"/>
    </source>
</evidence>
<dbReference type="AlphaFoldDB" id="A0A5D4H7G0"/>
<organism evidence="1 2">
    <name type="scientific">Sphingobacterium phlebotomi</name>
    <dbReference type="NCBI Taxonomy" id="2605433"/>
    <lineage>
        <taxon>Bacteria</taxon>
        <taxon>Pseudomonadati</taxon>
        <taxon>Bacteroidota</taxon>
        <taxon>Sphingobacteriia</taxon>
        <taxon>Sphingobacteriales</taxon>
        <taxon>Sphingobacteriaceae</taxon>
        <taxon>Sphingobacterium</taxon>
    </lineage>
</organism>
<gene>
    <name evidence="1" type="ORF">FXV77_09910</name>
</gene>
<protein>
    <submittedName>
        <fullName evidence="1">Zinc-dependent peptidase</fullName>
    </submittedName>
</protein>
<reference evidence="1 2" key="1">
    <citation type="submission" date="2019-08" db="EMBL/GenBank/DDBJ databases">
        <title>Phlebobacter frassis gen. nov. sp. nov., a new member of family Sphingobacteriaceae isolated from sand fly rearing media.</title>
        <authorList>
            <person name="Kakumanu M.L."/>
            <person name="Marayati B.F."/>
            <person name="Wada-Katsumata A."/>
            <person name="Wasserberg G."/>
            <person name="Schal C."/>
            <person name="Apperson C.S."/>
            <person name="Ponnusamy L."/>
        </authorList>
    </citation>
    <scope>NUCLEOTIDE SEQUENCE [LARGE SCALE GENOMIC DNA]</scope>
    <source>
        <strain evidence="1 2">SSI9</strain>
    </source>
</reference>
<comment type="caution">
    <text evidence="1">The sequence shown here is derived from an EMBL/GenBank/DDBJ whole genome shotgun (WGS) entry which is preliminary data.</text>
</comment>
<keyword evidence="2" id="KW-1185">Reference proteome</keyword>
<dbReference type="RefSeq" id="WP_148919073.1">
    <property type="nucleotide sequence ID" value="NZ_VTAV01000005.1"/>
</dbReference>
<dbReference type="Proteomes" id="UP000322362">
    <property type="component" value="Unassembled WGS sequence"/>
</dbReference>
<dbReference type="EMBL" id="VTAV01000005">
    <property type="protein sequence ID" value="TYR36222.1"/>
    <property type="molecule type" value="Genomic_DNA"/>
</dbReference>
<proteinExistence type="predicted"/>
<accession>A0A5D4H7G0</accession>